<sequence length="185" mass="20529">MIVLLHGLDDSAKDCSRGVVASWCRALPDALVAVPQAPHKTEWSDPSRPGFDWVPTECPPPWDTFSQHGRRSKQHKASLKEYRRTLNVCCRDLSSWLDALLCKHGLTNRDLVLVGFSLGAYLSAIVGARRNVGGVIVCGGLASIQELRFRELMPKKSRARFCAVNGTRDSLVHRRSAETPEPLQL</sequence>
<dbReference type="Gene3D" id="3.40.50.1820">
    <property type="entry name" value="alpha/beta hydrolase"/>
    <property type="match status" value="1"/>
</dbReference>
<reference evidence="2" key="1">
    <citation type="submission" date="2021-02" db="EMBL/GenBank/DDBJ databases">
        <authorList>
            <person name="Dougan E. K."/>
            <person name="Rhodes N."/>
            <person name="Thang M."/>
            <person name="Chan C."/>
        </authorList>
    </citation>
    <scope>NUCLEOTIDE SEQUENCE</scope>
</reference>
<dbReference type="InterPro" id="IPR003140">
    <property type="entry name" value="PLipase/COase/thioEstase"/>
</dbReference>
<accession>A0A813GDK3</accession>
<protein>
    <recommendedName>
        <fullName evidence="1">Phospholipase/carboxylesterase/thioesterase domain-containing protein</fullName>
    </recommendedName>
</protein>
<dbReference type="GO" id="GO:0016787">
    <property type="term" value="F:hydrolase activity"/>
    <property type="evidence" value="ECO:0007669"/>
    <property type="project" value="InterPro"/>
</dbReference>
<gene>
    <name evidence="2" type="ORF">PGLA2088_LOCUS414</name>
</gene>
<dbReference type="Pfam" id="PF02230">
    <property type="entry name" value="Abhydrolase_2"/>
    <property type="match status" value="1"/>
</dbReference>
<evidence type="ECO:0000313" key="3">
    <source>
        <dbReference type="Proteomes" id="UP000626109"/>
    </source>
</evidence>
<evidence type="ECO:0000259" key="1">
    <source>
        <dbReference type="Pfam" id="PF02230"/>
    </source>
</evidence>
<feature type="domain" description="Phospholipase/carboxylesterase/thioesterase" evidence="1">
    <location>
        <begin position="2"/>
        <end position="146"/>
    </location>
</feature>
<organism evidence="2 3">
    <name type="scientific">Polarella glacialis</name>
    <name type="common">Dinoflagellate</name>
    <dbReference type="NCBI Taxonomy" id="89957"/>
    <lineage>
        <taxon>Eukaryota</taxon>
        <taxon>Sar</taxon>
        <taxon>Alveolata</taxon>
        <taxon>Dinophyceae</taxon>
        <taxon>Suessiales</taxon>
        <taxon>Suessiaceae</taxon>
        <taxon>Polarella</taxon>
    </lineage>
</organism>
<name>A0A813GDK3_POLGL</name>
<proteinExistence type="predicted"/>
<evidence type="ECO:0000313" key="2">
    <source>
        <dbReference type="EMBL" id="CAE8625225.1"/>
    </source>
</evidence>
<dbReference type="InterPro" id="IPR029058">
    <property type="entry name" value="AB_hydrolase_fold"/>
</dbReference>
<dbReference type="Proteomes" id="UP000626109">
    <property type="component" value="Unassembled WGS sequence"/>
</dbReference>
<comment type="caution">
    <text evidence="2">The sequence shown here is derived from an EMBL/GenBank/DDBJ whole genome shotgun (WGS) entry which is preliminary data.</text>
</comment>
<dbReference type="SUPFAM" id="SSF53474">
    <property type="entry name" value="alpha/beta-Hydrolases"/>
    <property type="match status" value="1"/>
</dbReference>
<dbReference type="AlphaFoldDB" id="A0A813GDK3"/>
<dbReference type="EMBL" id="CAJNNW010000255">
    <property type="protein sequence ID" value="CAE8625225.1"/>
    <property type="molecule type" value="Genomic_DNA"/>
</dbReference>